<dbReference type="InterPro" id="IPR057207">
    <property type="entry name" value="FBXL15_LRR"/>
</dbReference>
<evidence type="ECO:0000259" key="2">
    <source>
        <dbReference type="Pfam" id="PF25372"/>
    </source>
</evidence>
<dbReference type="PANTHER" id="PTHR13318">
    <property type="entry name" value="PARTNER OF PAIRED, ISOFORM B-RELATED"/>
    <property type="match status" value="1"/>
</dbReference>
<dbReference type="Pfam" id="PF13516">
    <property type="entry name" value="LRR_6"/>
    <property type="match status" value="2"/>
</dbReference>
<protein>
    <submittedName>
        <fullName evidence="3">Uncharacterized protein</fullName>
    </submittedName>
</protein>
<dbReference type="SMART" id="SM00367">
    <property type="entry name" value="LRR_CC"/>
    <property type="match status" value="6"/>
</dbReference>
<sequence length="388" mass="43287">MSRVVMFELIARELLSKRPLSMEKLGDDEIGQILKRVKSRLDRKACSQVCKQWRRVDGITRDFLRVLDPQLMQQFLPSFRNLVCLEAQMDMCDRDAECIAENCPSLRVLNLNLSRWRRVKDPEYFSSYQGFRPLGDRSVVAIAESCKDLQHLSLRWRQGITDIGVSALAGSCRKLTHLDLGRCKKITDQSLEAISHLEFLEVLVLRNCSLITDAGVSLLASGVTNKCLRRLDLRECDQLTDSGALSLQQLGALQNVSLAECGPNITDVGGIGLAGAVNLRVLNLAWLINIGDESVICIALQCSDLEELNLRGCELVTGTGLRAFSGHQKLRSLNVSACSNIHSDDVDLTASACLSLQHLCLDRALKHWISAESIERLSSRKVEIEWLQ</sequence>
<dbReference type="InterPro" id="IPR001611">
    <property type="entry name" value="Leu-rich_rpt"/>
</dbReference>
<dbReference type="Pfam" id="PF25372">
    <property type="entry name" value="DUF7885"/>
    <property type="match status" value="1"/>
</dbReference>
<feature type="domain" description="COI1 F-box" evidence="1">
    <location>
        <begin position="26"/>
        <end position="61"/>
    </location>
</feature>
<organism evidence="3 4">
    <name type="scientific">Riccia sorocarpa</name>
    <dbReference type="NCBI Taxonomy" id="122646"/>
    <lineage>
        <taxon>Eukaryota</taxon>
        <taxon>Viridiplantae</taxon>
        <taxon>Streptophyta</taxon>
        <taxon>Embryophyta</taxon>
        <taxon>Marchantiophyta</taxon>
        <taxon>Marchantiopsida</taxon>
        <taxon>Marchantiidae</taxon>
        <taxon>Marchantiales</taxon>
        <taxon>Ricciaceae</taxon>
        <taxon>Riccia</taxon>
    </lineage>
</organism>
<dbReference type="Gene3D" id="1.20.1280.50">
    <property type="match status" value="1"/>
</dbReference>
<dbReference type="InterPro" id="IPR006553">
    <property type="entry name" value="Leu-rich_rpt_Cys-con_subtyp"/>
</dbReference>
<dbReference type="PANTHER" id="PTHR13318:SF105">
    <property type="entry name" value="F-BOX_LRR-REPEAT PROTEIN 3"/>
    <property type="match status" value="1"/>
</dbReference>
<dbReference type="Gene3D" id="3.80.10.10">
    <property type="entry name" value="Ribonuclease Inhibitor"/>
    <property type="match status" value="3"/>
</dbReference>
<keyword evidence="4" id="KW-1185">Reference proteome</keyword>
<dbReference type="Proteomes" id="UP001633002">
    <property type="component" value="Unassembled WGS sequence"/>
</dbReference>
<evidence type="ECO:0000313" key="3">
    <source>
        <dbReference type="EMBL" id="KAL3695139.1"/>
    </source>
</evidence>
<name>A0ABD3HWJ7_9MARC</name>
<evidence type="ECO:0000259" key="1">
    <source>
        <dbReference type="Pfam" id="PF18511"/>
    </source>
</evidence>
<evidence type="ECO:0000313" key="4">
    <source>
        <dbReference type="Proteomes" id="UP001633002"/>
    </source>
</evidence>
<feature type="domain" description="F-box/LRR-repeat protein 15-like leucin rich repeat" evidence="2">
    <location>
        <begin position="171"/>
        <end position="248"/>
    </location>
</feature>
<gene>
    <name evidence="3" type="ORF">R1sor_008790</name>
</gene>
<dbReference type="SUPFAM" id="SSF52047">
    <property type="entry name" value="RNI-like"/>
    <property type="match status" value="1"/>
</dbReference>
<dbReference type="AlphaFoldDB" id="A0ABD3HWJ7"/>
<dbReference type="Pfam" id="PF18511">
    <property type="entry name" value="F-box_5"/>
    <property type="match status" value="1"/>
</dbReference>
<dbReference type="FunFam" id="1.20.1280.50:FF:000023">
    <property type="entry name" value="F-box/LRR-repeat protein 4"/>
    <property type="match status" value="1"/>
</dbReference>
<dbReference type="InterPro" id="IPR041567">
    <property type="entry name" value="COI1_F-box"/>
</dbReference>
<comment type="caution">
    <text evidence="3">The sequence shown here is derived from an EMBL/GenBank/DDBJ whole genome shotgun (WGS) entry which is preliminary data.</text>
</comment>
<dbReference type="EMBL" id="JBJQOH010000003">
    <property type="protein sequence ID" value="KAL3695139.1"/>
    <property type="molecule type" value="Genomic_DNA"/>
</dbReference>
<dbReference type="InterPro" id="IPR032675">
    <property type="entry name" value="LRR_dom_sf"/>
</dbReference>
<reference evidence="3 4" key="1">
    <citation type="submission" date="2024-09" db="EMBL/GenBank/DDBJ databases">
        <title>Chromosome-scale assembly of Riccia sorocarpa.</title>
        <authorList>
            <person name="Paukszto L."/>
        </authorList>
    </citation>
    <scope>NUCLEOTIDE SEQUENCE [LARGE SCALE GENOMIC DNA]</scope>
    <source>
        <strain evidence="3">LP-2024</strain>
        <tissue evidence="3">Aerial parts of the thallus</tissue>
    </source>
</reference>
<accession>A0ABD3HWJ7</accession>
<proteinExistence type="predicted"/>